<sequence>MKLHTLFGALTLASSVIAKTEYVTRYHYVTVDGNGEVIASNIVLSGAAQATNGARILGSDKKEKSSEATTLTTIRTSSASLMEFKTDDESVVSVSEPTVEATSQIRSEATVNVSTTKSDSGIYSEISSSGVDASFAKAILDAHNTKRKAHSAPNLSWSSTLFSYAQNYADSYACGASLVHSGGKYGENLASGYSSGVAALEAWYSEGNNYDYSAANVFDHFTQVIWKSTTALGCAYKSCGGGLYVICSYDPAGNFGGEGPQNLSAN</sequence>
<dbReference type="Gene3D" id="3.40.33.10">
    <property type="entry name" value="CAP"/>
    <property type="match status" value="1"/>
</dbReference>
<dbReference type="InterPro" id="IPR035940">
    <property type="entry name" value="CAP_sf"/>
</dbReference>
<dbReference type="PROSITE" id="PS01010">
    <property type="entry name" value="CRISP_2"/>
    <property type="match status" value="1"/>
</dbReference>
<dbReference type="PRINTS" id="PR00837">
    <property type="entry name" value="V5TPXLIKE"/>
</dbReference>
<keyword evidence="1" id="KW-0732">Signal</keyword>
<dbReference type="SMART" id="SM00198">
    <property type="entry name" value="SCP"/>
    <property type="match status" value="1"/>
</dbReference>
<comment type="caution">
    <text evidence="3">The sequence shown here is derived from an EMBL/GenBank/DDBJ whole genome shotgun (WGS) entry which is preliminary data.</text>
</comment>
<organism evidence="3 4">
    <name type="scientific">Metschnikowia pulcherrima</name>
    <dbReference type="NCBI Taxonomy" id="27326"/>
    <lineage>
        <taxon>Eukaryota</taxon>
        <taxon>Fungi</taxon>
        <taxon>Dikarya</taxon>
        <taxon>Ascomycota</taxon>
        <taxon>Saccharomycotina</taxon>
        <taxon>Pichiomycetes</taxon>
        <taxon>Metschnikowiaceae</taxon>
        <taxon>Metschnikowia</taxon>
    </lineage>
</organism>
<evidence type="ECO:0000256" key="1">
    <source>
        <dbReference type="SAM" id="SignalP"/>
    </source>
</evidence>
<name>A0A8H7LDC2_9ASCO</name>
<evidence type="ECO:0000259" key="2">
    <source>
        <dbReference type="SMART" id="SM00198"/>
    </source>
</evidence>
<dbReference type="Proteomes" id="UP000649328">
    <property type="component" value="Unassembled WGS sequence"/>
</dbReference>
<dbReference type="PANTHER" id="PTHR10334">
    <property type="entry name" value="CYSTEINE-RICH SECRETORY PROTEIN-RELATED"/>
    <property type="match status" value="1"/>
</dbReference>
<evidence type="ECO:0000313" key="4">
    <source>
        <dbReference type="Proteomes" id="UP000649328"/>
    </source>
</evidence>
<dbReference type="InterPro" id="IPR018244">
    <property type="entry name" value="Allrgn_V5/Tpx1_CS"/>
</dbReference>
<evidence type="ECO:0000313" key="3">
    <source>
        <dbReference type="EMBL" id="KAF8003688.1"/>
    </source>
</evidence>
<accession>A0A8H7LDC2</accession>
<dbReference type="InterPro" id="IPR014044">
    <property type="entry name" value="CAP_dom"/>
</dbReference>
<dbReference type="PROSITE" id="PS01009">
    <property type="entry name" value="CRISP_1"/>
    <property type="match status" value="1"/>
</dbReference>
<proteinExistence type="predicted"/>
<dbReference type="AlphaFoldDB" id="A0A8H7LDC2"/>
<dbReference type="OrthoDB" id="337038at2759"/>
<keyword evidence="4" id="KW-1185">Reference proteome</keyword>
<feature type="domain" description="SCP" evidence="2">
    <location>
        <begin position="134"/>
        <end position="257"/>
    </location>
</feature>
<feature type="signal peptide" evidence="1">
    <location>
        <begin position="1"/>
        <end position="18"/>
    </location>
</feature>
<gene>
    <name evidence="3" type="ORF">HF325_001136</name>
</gene>
<dbReference type="CDD" id="cd05384">
    <property type="entry name" value="CAP_PRY1-like"/>
    <property type="match status" value="1"/>
</dbReference>
<dbReference type="EMBL" id="JACBPP010000002">
    <property type="protein sequence ID" value="KAF8003688.1"/>
    <property type="molecule type" value="Genomic_DNA"/>
</dbReference>
<dbReference type="Pfam" id="PF00188">
    <property type="entry name" value="CAP"/>
    <property type="match status" value="1"/>
</dbReference>
<reference evidence="3" key="1">
    <citation type="submission" date="2020-10" db="EMBL/GenBank/DDBJ databases">
        <title>The Whole-Genome Sequence of Metschnikowia persimmonesis, a Novel Endophytic Yeast Species Isolated from Medicinal Plant Diospyros kaki Thumb.</title>
        <authorList>
            <person name="Rahmat E."/>
            <person name="Kang Y."/>
        </authorList>
    </citation>
    <scope>NUCLEOTIDE SEQUENCE</scope>
    <source>
        <strain evidence="3">KIOM G15050</strain>
    </source>
</reference>
<protein>
    <recommendedName>
        <fullName evidence="2">SCP domain-containing protein</fullName>
    </recommendedName>
</protein>
<dbReference type="GO" id="GO:0005576">
    <property type="term" value="C:extracellular region"/>
    <property type="evidence" value="ECO:0007669"/>
    <property type="project" value="InterPro"/>
</dbReference>
<feature type="chain" id="PRO_5034885450" description="SCP domain-containing protein" evidence="1">
    <location>
        <begin position="19"/>
        <end position="266"/>
    </location>
</feature>
<dbReference type="InterPro" id="IPR001283">
    <property type="entry name" value="CRISP-related"/>
</dbReference>
<dbReference type="SUPFAM" id="SSF55797">
    <property type="entry name" value="PR-1-like"/>
    <property type="match status" value="1"/>
</dbReference>